<keyword evidence="2" id="KW-0378">Hydrolase</keyword>
<keyword evidence="2" id="KW-0547">Nucleotide-binding</keyword>
<keyword evidence="1" id="KW-0732">Signal</keyword>
<organism evidence="5 6">
    <name type="scientific">Paracoccus zhejiangensis</name>
    <dbReference type="NCBI Taxonomy" id="1077935"/>
    <lineage>
        <taxon>Bacteria</taxon>
        <taxon>Pseudomonadati</taxon>
        <taxon>Pseudomonadota</taxon>
        <taxon>Alphaproteobacteria</taxon>
        <taxon>Rhodobacterales</taxon>
        <taxon>Paracoccaceae</taxon>
        <taxon>Paracoccus</taxon>
    </lineage>
</organism>
<feature type="domain" description="Calcineurin-like phosphoesterase" evidence="3">
    <location>
        <begin position="2"/>
        <end position="232"/>
    </location>
</feature>
<reference evidence="5 6" key="1">
    <citation type="journal article" date="2013" name="Antonie Van Leeuwenhoek">
        <title>Paracoccus zhejiangensis sp. nov., isolated from activated sludge in wastewater-treatment system.</title>
        <authorList>
            <person name="Wu Z.G."/>
            <person name="Zhang D.F."/>
            <person name="Liu Y.L."/>
            <person name="Wang F."/>
            <person name="Jiang X."/>
            <person name="Li C."/>
            <person name="Li S.P."/>
            <person name="Hong Q."/>
            <person name="Li W.J."/>
        </authorList>
    </citation>
    <scope>NUCLEOTIDE SEQUENCE [LARGE SCALE GENOMIC DNA]</scope>
    <source>
        <strain evidence="5 6">J6</strain>
    </source>
</reference>
<dbReference type="Pfam" id="PF00149">
    <property type="entry name" value="Metallophos"/>
    <property type="match status" value="1"/>
</dbReference>
<dbReference type="SUPFAM" id="SSF56300">
    <property type="entry name" value="Metallo-dependent phosphatases"/>
    <property type="match status" value="1"/>
</dbReference>
<dbReference type="PRINTS" id="PR01607">
    <property type="entry name" value="APYRASEFAMLY"/>
</dbReference>
<dbReference type="KEGG" id="pzh:CX676_05165"/>
<evidence type="ECO:0000313" key="5">
    <source>
        <dbReference type="EMBL" id="AUH66178.1"/>
    </source>
</evidence>
<evidence type="ECO:0000259" key="3">
    <source>
        <dbReference type="Pfam" id="PF00149"/>
    </source>
</evidence>
<dbReference type="PANTHER" id="PTHR11575:SF6">
    <property type="entry name" value="2',3'-CYCLIC-NUCLEOTIDE 2'-PHOSPHODIESTERASE_3'-NUCLEOTIDASE"/>
    <property type="match status" value="1"/>
</dbReference>
<dbReference type="NCBIfam" id="NF006938">
    <property type="entry name" value="PRK09420.1"/>
    <property type="match status" value="1"/>
</dbReference>
<feature type="domain" description="5'-Nucleotidase C-terminal" evidence="4">
    <location>
        <begin position="387"/>
        <end position="511"/>
    </location>
</feature>
<dbReference type="InterPro" id="IPR006179">
    <property type="entry name" value="5_nucleotidase/apyrase"/>
</dbReference>
<dbReference type="GO" id="GO:0009166">
    <property type="term" value="P:nucleotide catabolic process"/>
    <property type="evidence" value="ECO:0007669"/>
    <property type="project" value="InterPro"/>
</dbReference>
<dbReference type="InterPro" id="IPR029052">
    <property type="entry name" value="Metallo-depent_PP-like"/>
</dbReference>
<name>A0A2H5F3P6_9RHOB</name>
<proteinExistence type="inferred from homology"/>
<protein>
    <submittedName>
        <fullName evidence="5">Bifunctional 2',3'-cyclic-nucleotide 2'-phosphodiesterase/3'-nucleotidase</fullName>
    </submittedName>
</protein>
<dbReference type="GO" id="GO:0000166">
    <property type="term" value="F:nucleotide binding"/>
    <property type="evidence" value="ECO:0007669"/>
    <property type="project" value="UniProtKB-KW"/>
</dbReference>
<evidence type="ECO:0000256" key="1">
    <source>
        <dbReference type="ARBA" id="ARBA00022729"/>
    </source>
</evidence>
<keyword evidence="6" id="KW-1185">Reference proteome</keyword>
<dbReference type="AlphaFoldDB" id="A0A2H5F3P6"/>
<dbReference type="Gene3D" id="3.60.21.10">
    <property type="match status" value="1"/>
</dbReference>
<dbReference type="Gene3D" id="3.90.780.10">
    <property type="entry name" value="5'-Nucleotidase, C-terminal domain"/>
    <property type="match status" value="1"/>
</dbReference>
<dbReference type="PANTHER" id="PTHR11575">
    <property type="entry name" value="5'-NUCLEOTIDASE-RELATED"/>
    <property type="match status" value="1"/>
</dbReference>
<dbReference type="InterPro" id="IPR004843">
    <property type="entry name" value="Calcineurin-like_PHP"/>
</dbReference>
<evidence type="ECO:0000313" key="6">
    <source>
        <dbReference type="Proteomes" id="UP000234530"/>
    </source>
</evidence>
<comment type="similarity">
    <text evidence="2">Belongs to the 5'-nucleotidase family.</text>
</comment>
<dbReference type="GO" id="GO:0030288">
    <property type="term" value="C:outer membrane-bounded periplasmic space"/>
    <property type="evidence" value="ECO:0007669"/>
    <property type="project" value="TreeGrafter"/>
</dbReference>
<dbReference type="InterPro" id="IPR036907">
    <property type="entry name" value="5'-Nucleotdase_C_sf"/>
</dbReference>
<sequence>MATTDMHMHVLPYNYLADKPSNRLGLARTASLIEARRSEVANSLLLDNGDFLQGNPLGDYIAEVRGVSSRSPHPAIAAMNAMGYDAGTLGNHDFTFGTGFLRRVLNGAAFPLTVANLVPRSGPGFAPWLMLERKLVDGYGTAYPIRIGVIGFAPPQTVDWDRNLGNELASEDILDSARRLLPRLKAAGADLVIALAHSGIGPIEPTPRIENAATALAALPEIDVIIAGHTHQVFPDPQFPPQPGADPLRGTLMGKPAVMAGFGGSHLGVIDLQLARSDEGAWRVADFTVAAEPVESKHLPLRRIYSTTIGAHRETLRHIRRRVGRTEAPLNSYFALIGQDPGLRLVAMAQRWHVRRMLRDTEWANLPILSAVAPFRAGGRGGPEYYTDVPVGALTLRNLADLYFYPNRICAIEVTGAQLSGWLERSAGIFRQMQPGLADQPLIDPDFPSYNFDVIDGLGWQVDLTRPPRFHPSGRLLDPEATRIRNLTHHGRPVADEDRFLLATNSYRLATCGLFGPLVGENRVVLDDEAMTRDVLRRYVRRRRRILPASVRHWEFLPVAGASAIFETGPSAVKHMERLENAGDYALECAGETEDGFIRIRLNLSRG</sequence>
<gene>
    <name evidence="5" type="ORF">CX676_05165</name>
</gene>
<accession>A0A2H5F3P6</accession>
<dbReference type="Pfam" id="PF02872">
    <property type="entry name" value="5_nucleotid_C"/>
    <property type="match status" value="1"/>
</dbReference>
<evidence type="ECO:0000256" key="2">
    <source>
        <dbReference type="RuleBase" id="RU362119"/>
    </source>
</evidence>
<dbReference type="OrthoDB" id="9803927at2"/>
<dbReference type="EMBL" id="CP025430">
    <property type="protein sequence ID" value="AUH66178.1"/>
    <property type="molecule type" value="Genomic_DNA"/>
</dbReference>
<dbReference type="SUPFAM" id="SSF55816">
    <property type="entry name" value="5'-nucleotidase (syn. UDP-sugar hydrolase), C-terminal domain"/>
    <property type="match status" value="1"/>
</dbReference>
<dbReference type="GO" id="GO:0016787">
    <property type="term" value="F:hydrolase activity"/>
    <property type="evidence" value="ECO:0007669"/>
    <property type="project" value="UniProtKB-KW"/>
</dbReference>
<evidence type="ECO:0000259" key="4">
    <source>
        <dbReference type="Pfam" id="PF02872"/>
    </source>
</evidence>
<dbReference type="Proteomes" id="UP000234530">
    <property type="component" value="Chromosome"/>
</dbReference>
<dbReference type="InterPro" id="IPR008334">
    <property type="entry name" value="5'-Nucleotdase_C"/>
</dbReference>